<gene>
    <name evidence="1" type="ordered locus">DICTH_0261</name>
</gene>
<reference evidence="1 2" key="1">
    <citation type="journal article" date="2014" name="Genome Announc.">
        <title>Complete Genome Sequence of the Extreme Thermophile Dictyoglomus thermophilum H-6-12.</title>
        <authorList>
            <person name="Coil D.A."/>
            <person name="Badger J.H."/>
            <person name="Forberger H.C."/>
            <person name="Riggs F."/>
            <person name="Madupu R."/>
            <person name="Fedorova N."/>
            <person name="Ward N."/>
            <person name="Robb F.T."/>
            <person name="Eisen J.A."/>
        </authorList>
    </citation>
    <scope>NUCLEOTIDE SEQUENCE [LARGE SCALE GENOMIC DNA]</scope>
    <source>
        <strain evidence="2">ATCC 35947 / DSM 3960 / H-6-12</strain>
    </source>
</reference>
<keyword evidence="2" id="KW-1185">Reference proteome</keyword>
<name>B5YC36_DICT6</name>
<dbReference type="Proteomes" id="UP000001733">
    <property type="component" value="Chromosome"/>
</dbReference>
<protein>
    <submittedName>
        <fullName evidence="1">Uncharacterized protein</fullName>
    </submittedName>
</protein>
<dbReference type="STRING" id="309799.DICTH_0261"/>
<evidence type="ECO:0000313" key="1">
    <source>
        <dbReference type="EMBL" id="ACI19899.1"/>
    </source>
</evidence>
<proteinExistence type="predicted"/>
<dbReference type="EMBL" id="CP001146">
    <property type="protein sequence ID" value="ACI19899.1"/>
    <property type="molecule type" value="Genomic_DNA"/>
</dbReference>
<dbReference type="AlphaFoldDB" id="B5YC36"/>
<dbReference type="PaxDb" id="309799-DICTH_0261"/>
<organism evidence="1 2">
    <name type="scientific">Dictyoglomus thermophilum (strain ATCC 35947 / DSM 3960 / H-6-12)</name>
    <dbReference type="NCBI Taxonomy" id="309799"/>
    <lineage>
        <taxon>Bacteria</taxon>
        <taxon>Pseudomonadati</taxon>
        <taxon>Dictyoglomota</taxon>
        <taxon>Dictyoglomia</taxon>
        <taxon>Dictyoglomales</taxon>
        <taxon>Dictyoglomaceae</taxon>
        <taxon>Dictyoglomus</taxon>
    </lineage>
</organism>
<evidence type="ECO:0000313" key="2">
    <source>
        <dbReference type="Proteomes" id="UP000001733"/>
    </source>
</evidence>
<dbReference type="HOGENOM" id="CLU_3199045_0_0_0"/>
<dbReference type="KEGG" id="dth:DICTH_0261"/>
<sequence length="45" mass="5574">MLFTIFTQRLDSEELLSKEYVKERIVNFLCYDLYKKKIVKGEYYD</sequence>
<accession>B5YC36</accession>